<gene>
    <name evidence="2" type="ORF">KI809_10015</name>
</gene>
<dbReference type="Gene3D" id="3.40.190.10">
    <property type="entry name" value="Periplasmic binding protein-like II"/>
    <property type="match status" value="2"/>
</dbReference>
<keyword evidence="3" id="KW-1185">Reference proteome</keyword>
<protein>
    <submittedName>
        <fullName evidence="2">PhnD/SsuA/transferrin family substrate-binding protein</fullName>
    </submittedName>
</protein>
<dbReference type="Proteomes" id="UP000811899">
    <property type="component" value="Unassembled WGS sequence"/>
</dbReference>
<keyword evidence="1" id="KW-0732">Signal</keyword>
<sequence length="291" mass="32269">MKRFILFLAIIISFGLFPLVTDAAALPEADSKHYTFAVIPYYTPEKIWKLFTPFVDYLNKTTGQSWKLQLYNNHEEFVEDMCNGKISIALAGPVPLGRAYNKCGVKPMLVALGKSGKPSYHSVLITNDPEVRSISDLKGRKIGLFKGSTAAHILPVKMLKSSGVRLSETKPVFLESQDRIVSALMAGELSAGGMKEALYQRLGKANLRVLATSEEVPNFALAALPSLPAKVREKVVAELRMIKPLANANHAELVKNWDDEVKNGFTEPGKDFLPSILNLYSVFWEVTNELR</sequence>
<reference evidence="2 3" key="1">
    <citation type="submission" date="2021-05" db="EMBL/GenBank/DDBJ databases">
        <title>The draft genome of Geobacter pelophilus DSM 12255.</title>
        <authorList>
            <person name="Xu Z."/>
            <person name="Masuda Y."/>
            <person name="Itoh H."/>
            <person name="Senoo K."/>
        </authorList>
    </citation>
    <scope>NUCLEOTIDE SEQUENCE [LARGE SCALE GENOMIC DNA]</scope>
    <source>
        <strain evidence="2 3">DSM 12255</strain>
    </source>
</reference>
<feature type="signal peptide" evidence="1">
    <location>
        <begin position="1"/>
        <end position="23"/>
    </location>
</feature>
<dbReference type="RefSeq" id="WP_214171389.1">
    <property type="nucleotide sequence ID" value="NZ_JAHCVJ010000003.1"/>
</dbReference>
<dbReference type="PANTHER" id="PTHR30024:SF17">
    <property type="entry name" value="SOLUTE-BINDING PROTEIN FAMILY 3_N-TERMINAL DOMAIN-CONTAINING PROTEIN"/>
    <property type="match status" value="1"/>
</dbReference>
<comment type="caution">
    <text evidence="2">The sequence shown here is derived from an EMBL/GenBank/DDBJ whole genome shotgun (WGS) entry which is preliminary data.</text>
</comment>
<evidence type="ECO:0000313" key="3">
    <source>
        <dbReference type="Proteomes" id="UP000811899"/>
    </source>
</evidence>
<dbReference type="Pfam" id="PF12974">
    <property type="entry name" value="Phosphonate-bd"/>
    <property type="match status" value="1"/>
</dbReference>
<proteinExistence type="predicted"/>
<dbReference type="EMBL" id="JAHCVJ010000003">
    <property type="protein sequence ID" value="MBT0664633.1"/>
    <property type="molecule type" value="Genomic_DNA"/>
</dbReference>
<dbReference type="SUPFAM" id="SSF53850">
    <property type="entry name" value="Periplasmic binding protein-like II"/>
    <property type="match status" value="1"/>
</dbReference>
<accession>A0AAW4L197</accession>
<evidence type="ECO:0000256" key="1">
    <source>
        <dbReference type="SAM" id="SignalP"/>
    </source>
</evidence>
<feature type="chain" id="PRO_5044014378" evidence="1">
    <location>
        <begin position="24"/>
        <end position="291"/>
    </location>
</feature>
<organism evidence="2 3">
    <name type="scientific">Geoanaerobacter pelophilus</name>
    <dbReference type="NCBI Taxonomy" id="60036"/>
    <lineage>
        <taxon>Bacteria</taxon>
        <taxon>Pseudomonadati</taxon>
        <taxon>Thermodesulfobacteriota</taxon>
        <taxon>Desulfuromonadia</taxon>
        <taxon>Geobacterales</taxon>
        <taxon>Geobacteraceae</taxon>
        <taxon>Geoanaerobacter</taxon>
    </lineage>
</organism>
<evidence type="ECO:0000313" key="2">
    <source>
        <dbReference type="EMBL" id="MBT0664633.1"/>
    </source>
</evidence>
<dbReference type="PANTHER" id="PTHR30024">
    <property type="entry name" value="ALIPHATIC SULFONATES-BINDING PROTEIN-RELATED"/>
    <property type="match status" value="1"/>
</dbReference>
<dbReference type="AlphaFoldDB" id="A0AAW4L197"/>
<name>A0AAW4L197_9BACT</name>